<dbReference type="EC" id="1.11.1.28" evidence="6"/>
<sequence>MSLDALKNALPDYAKDTKLNLGSVIGTSTLPKQQVWGAALACAVTSRSAEVLREIDAAAREHLTDEARGAALSAASIMAMNNVYYRGKHLIGDPEYANLPARLRMQVIAKPGVDKVDFELWCLAVSAITGCGVCLEAHEKTLRSSGVSRETVHEALRIASVIHAAAVTLDAESILSVSV</sequence>
<accession>A0ABR7L3W6</accession>
<comment type="caution">
    <text evidence="8">The sequence shown here is derived from an EMBL/GenBank/DDBJ whole genome shotgun (WGS) entry which is preliminary data.</text>
</comment>
<comment type="catalytic activity">
    <reaction evidence="6">
        <text>N(6)-[(R)-dihydrolipoyl]-L-lysyl-[lipoyl-carrier protein] + a hydroperoxide = N(6)-[(R)-lipoyl]-L-lysyl-[lipoyl-carrier protein] + an alcohol + H2O</text>
        <dbReference type="Rhea" id="RHEA:62636"/>
        <dbReference type="Rhea" id="RHEA-COMP:10502"/>
        <dbReference type="Rhea" id="RHEA-COMP:16355"/>
        <dbReference type="ChEBI" id="CHEBI:15377"/>
        <dbReference type="ChEBI" id="CHEBI:30879"/>
        <dbReference type="ChEBI" id="CHEBI:35924"/>
        <dbReference type="ChEBI" id="CHEBI:83099"/>
        <dbReference type="ChEBI" id="CHEBI:83100"/>
        <dbReference type="EC" id="1.11.1.28"/>
    </reaction>
</comment>
<dbReference type="HAMAP" id="MF_01676">
    <property type="entry name" value="AhpD"/>
    <property type="match status" value="1"/>
</dbReference>
<keyword evidence="5 6" id="KW-0676">Redox-active center</keyword>
<dbReference type="PANTHER" id="PTHR33930:SF7">
    <property type="entry name" value="ALKYL HYDROPEROXIDE REDUCTASE AHPD"/>
    <property type="match status" value="1"/>
</dbReference>
<dbReference type="RefSeq" id="WP_187219730.1">
    <property type="nucleotide sequence ID" value="NZ_JABVED010000003.1"/>
</dbReference>
<dbReference type="InterPro" id="IPR003779">
    <property type="entry name" value="CMD-like"/>
</dbReference>
<feature type="active site" description="Proton donor" evidence="6">
    <location>
        <position position="131"/>
    </location>
</feature>
<dbReference type="PANTHER" id="PTHR33930">
    <property type="entry name" value="ALKYL HYDROPEROXIDE REDUCTASE AHPD"/>
    <property type="match status" value="1"/>
</dbReference>
<feature type="active site" description="Cysteine sulfenic acid (-SOH) intermediate" evidence="6">
    <location>
        <position position="134"/>
    </location>
</feature>
<proteinExistence type="inferred from homology"/>
<dbReference type="NCBIfam" id="TIGR00778">
    <property type="entry name" value="ahpD_dom"/>
    <property type="match status" value="1"/>
</dbReference>
<evidence type="ECO:0000313" key="9">
    <source>
        <dbReference type="Proteomes" id="UP000734823"/>
    </source>
</evidence>
<comment type="similarity">
    <text evidence="6">Belongs to the AhpD family.</text>
</comment>
<keyword evidence="2 6" id="KW-0049">Antioxidant</keyword>
<keyword evidence="9" id="KW-1185">Reference proteome</keyword>
<dbReference type="Pfam" id="PF02627">
    <property type="entry name" value="CMD"/>
    <property type="match status" value="1"/>
</dbReference>
<evidence type="ECO:0000259" key="7">
    <source>
        <dbReference type="Pfam" id="PF02627"/>
    </source>
</evidence>
<comment type="subunit">
    <text evidence="6">Homotrimer.</text>
</comment>
<feature type="disulfide bond" evidence="6">
    <location>
        <begin position="131"/>
        <end position="134"/>
    </location>
</feature>
<evidence type="ECO:0000313" key="8">
    <source>
        <dbReference type="EMBL" id="MBC6447267.1"/>
    </source>
</evidence>
<reference evidence="8 9" key="1">
    <citation type="submission" date="2020-06" db="EMBL/GenBank/DDBJ databases">
        <title>Actinokineospora xiongansis sp. nov., isolated from soil of Baiyangdian.</title>
        <authorList>
            <person name="Zhang X."/>
        </authorList>
    </citation>
    <scope>NUCLEOTIDE SEQUENCE [LARGE SCALE GENOMIC DNA]</scope>
    <source>
        <strain evidence="8 9">HBU206404</strain>
    </source>
</reference>
<feature type="domain" description="Carboxymuconolactone decarboxylase-like" evidence="7">
    <location>
        <begin position="94"/>
        <end position="171"/>
    </location>
</feature>
<dbReference type="InterPro" id="IPR029032">
    <property type="entry name" value="AhpD-like"/>
</dbReference>
<dbReference type="InterPro" id="IPR004674">
    <property type="entry name" value="AhpD"/>
</dbReference>
<keyword evidence="4 6" id="KW-1015">Disulfide bond</keyword>
<name>A0ABR7L3W6_9PSEU</name>
<organism evidence="8 9">
    <name type="scientific">Actinokineospora xionganensis</name>
    <dbReference type="NCBI Taxonomy" id="2684470"/>
    <lineage>
        <taxon>Bacteria</taxon>
        <taxon>Bacillati</taxon>
        <taxon>Actinomycetota</taxon>
        <taxon>Actinomycetes</taxon>
        <taxon>Pseudonocardiales</taxon>
        <taxon>Pseudonocardiaceae</taxon>
        <taxon>Actinokineospora</taxon>
    </lineage>
</organism>
<keyword evidence="3 6" id="KW-0560">Oxidoreductase</keyword>
<comment type="function">
    <text evidence="6">Antioxidant protein with alkyl hydroperoxidase activity. Required for the reduction of the AhpC active site cysteine residues and for the regeneration of the AhpC enzyme activity.</text>
</comment>
<evidence type="ECO:0000256" key="4">
    <source>
        <dbReference type="ARBA" id="ARBA00023157"/>
    </source>
</evidence>
<keyword evidence="1 6" id="KW-0575">Peroxidase</keyword>
<dbReference type="Proteomes" id="UP000734823">
    <property type="component" value="Unassembled WGS sequence"/>
</dbReference>
<dbReference type="EMBL" id="JABVED010000003">
    <property type="protein sequence ID" value="MBC6447267.1"/>
    <property type="molecule type" value="Genomic_DNA"/>
</dbReference>
<dbReference type="InterPro" id="IPR004675">
    <property type="entry name" value="AhpD_core"/>
</dbReference>
<feature type="disulfide bond" description="Interchain (with AhpC); in linked form" evidence="6">
    <location>
        <position position="134"/>
    </location>
</feature>
<protein>
    <recommendedName>
        <fullName evidence="6">Alkyl hydroperoxide reductase AhpD</fullName>
        <ecNumber evidence="6">1.11.1.28</ecNumber>
    </recommendedName>
    <alternativeName>
        <fullName evidence="6">Alkylhydroperoxidase AhpD</fullName>
    </alternativeName>
</protein>
<evidence type="ECO:0000256" key="1">
    <source>
        <dbReference type="ARBA" id="ARBA00022559"/>
    </source>
</evidence>
<dbReference type="SUPFAM" id="SSF69118">
    <property type="entry name" value="AhpD-like"/>
    <property type="match status" value="1"/>
</dbReference>
<dbReference type="NCBIfam" id="TIGR00777">
    <property type="entry name" value="ahpD"/>
    <property type="match status" value="1"/>
</dbReference>
<dbReference type="Gene3D" id="1.20.1290.10">
    <property type="entry name" value="AhpD-like"/>
    <property type="match status" value="1"/>
</dbReference>
<gene>
    <name evidence="6" type="primary">ahpD</name>
    <name evidence="8" type="ORF">GPZ80_08785</name>
</gene>
<evidence type="ECO:0000256" key="3">
    <source>
        <dbReference type="ARBA" id="ARBA00023002"/>
    </source>
</evidence>
<evidence type="ECO:0000256" key="2">
    <source>
        <dbReference type="ARBA" id="ARBA00022862"/>
    </source>
</evidence>
<evidence type="ECO:0000256" key="6">
    <source>
        <dbReference type="HAMAP-Rule" id="MF_01676"/>
    </source>
</evidence>
<evidence type="ECO:0000256" key="5">
    <source>
        <dbReference type="ARBA" id="ARBA00023284"/>
    </source>
</evidence>